<comment type="caution">
    <text evidence="3">The sequence shown here is derived from an EMBL/GenBank/DDBJ whole genome shotgun (WGS) entry which is preliminary data.</text>
</comment>
<keyword evidence="2" id="KW-1133">Transmembrane helix</keyword>
<keyword evidence="4" id="KW-1185">Reference proteome</keyword>
<protein>
    <recommendedName>
        <fullName evidence="5">DUF3592 domain-containing protein</fullName>
    </recommendedName>
</protein>
<evidence type="ECO:0000313" key="3">
    <source>
        <dbReference type="EMBL" id="TQJ11913.1"/>
    </source>
</evidence>
<feature type="transmembrane region" description="Helical" evidence="2">
    <location>
        <begin position="42"/>
        <end position="64"/>
    </location>
</feature>
<feature type="transmembrane region" description="Helical" evidence="2">
    <location>
        <begin position="224"/>
        <end position="246"/>
    </location>
</feature>
<reference evidence="3 4" key="1">
    <citation type="submission" date="2019-06" db="EMBL/GenBank/DDBJ databases">
        <title>Sequencing the genomes of 1000 actinobacteria strains.</title>
        <authorList>
            <person name="Klenk H.-P."/>
        </authorList>
    </citation>
    <scope>NUCLEOTIDE SEQUENCE [LARGE SCALE GENOMIC DNA]</scope>
    <source>
        <strain evidence="3 4">DSM 17305</strain>
    </source>
</reference>
<accession>A0A542E9C0</accession>
<gene>
    <name evidence="3" type="ORF">FB475_4838</name>
</gene>
<keyword evidence="2" id="KW-0812">Transmembrane</keyword>
<dbReference type="AlphaFoldDB" id="A0A542E9C0"/>
<proteinExistence type="predicted"/>
<evidence type="ECO:0000313" key="4">
    <source>
        <dbReference type="Proteomes" id="UP000316298"/>
    </source>
</evidence>
<dbReference type="Proteomes" id="UP000316298">
    <property type="component" value="Unassembled WGS sequence"/>
</dbReference>
<feature type="compositionally biased region" description="Basic residues" evidence="1">
    <location>
        <begin position="81"/>
        <end position="99"/>
    </location>
</feature>
<organism evidence="3 4">
    <name type="scientific">Kribbella jejuensis</name>
    <dbReference type="NCBI Taxonomy" id="236068"/>
    <lineage>
        <taxon>Bacteria</taxon>
        <taxon>Bacillati</taxon>
        <taxon>Actinomycetota</taxon>
        <taxon>Actinomycetes</taxon>
        <taxon>Propionibacteriales</taxon>
        <taxon>Kribbellaceae</taxon>
        <taxon>Kribbella</taxon>
    </lineage>
</organism>
<sequence length="247" mass="27052">MGQVSAPDNDLHGRQLALLLLFFSTVGGALYFLGWLTRPNFIYDDPLVCAFIAGAACIPAYVLVEQFSWWKRLEQPTERTKTRRKRMRSRASAKARASRSGRRLRPSLLEVLIRTVRVLVGVPIALGSLAILPLGITAGHDNQRLIARGPIQQAVVVSVTEDKWSRSHEVTVKVARPGDGVAVEVDGGDQLDPEPAVGDRIDVVVDPEDPSNVVAARVDWSMPWWAWPFGIVITLVLLAMGLGIAFG</sequence>
<feature type="transmembrane region" description="Helical" evidence="2">
    <location>
        <begin position="16"/>
        <end position="36"/>
    </location>
</feature>
<feature type="transmembrane region" description="Helical" evidence="2">
    <location>
        <begin position="111"/>
        <end position="136"/>
    </location>
</feature>
<evidence type="ECO:0000256" key="2">
    <source>
        <dbReference type="SAM" id="Phobius"/>
    </source>
</evidence>
<keyword evidence="2" id="KW-0472">Membrane</keyword>
<evidence type="ECO:0000256" key="1">
    <source>
        <dbReference type="SAM" id="MobiDB-lite"/>
    </source>
</evidence>
<evidence type="ECO:0008006" key="5">
    <source>
        <dbReference type="Google" id="ProtNLM"/>
    </source>
</evidence>
<feature type="region of interest" description="Disordered" evidence="1">
    <location>
        <begin position="78"/>
        <end position="99"/>
    </location>
</feature>
<dbReference type="EMBL" id="VFMM01000002">
    <property type="protein sequence ID" value="TQJ11913.1"/>
    <property type="molecule type" value="Genomic_DNA"/>
</dbReference>
<name>A0A542E9C0_9ACTN</name>